<keyword evidence="4" id="KW-0067">ATP-binding</keyword>
<reference evidence="7 8" key="1">
    <citation type="submission" date="2024-03" db="EMBL/GenBank/DDBJ databases">
        <authorList>
            <person name="Jo J.-H."/>
        </authorList>
    </citation>
    <scope>NUCLEOTIDE SEQUENCE [LARGE SCALE GENOMIC DNA]</scope>
    <source>
        <strain evidence="7 8">PS1R-30</strain>
    </source>
</reference>
<feature type="domain" description="PPM-type phosphatase" evidence="6">
    <location>
        <begin position="14"/>
        <end position="239"/>
    </location>
</feature>
<dbReference type="SUPFAM" id="SSF81606">
    <property type="entry name" value="PP2C-like"/>
    <property type="match status" value="1"/>
</dbReference>
<protein>
    <submittedName>
        <fullName evidence="7">Protein phosphatase 2C domain-containing protein</fullName>
    </submittedName>
</protein>
<dbReference type="PANTHER" id="PTHR43289:SF6">
    <property type="entry name" value="SERINE_THREONINE-PROTEIN KINASE NEKL-3"/>
    <property type="match status" value="1"/>
</dbReference>
<dbReference type="Pfam" id="PF00069">
    <property type="entry name" value="Pkinase"/>
    <property type="match status" value="1"/>
</dbReference>
<evidence type="ECO:0000256" key="1">
    <source>
        <dbReference type="ARBA" id="ARBA00022679"/>
    </source>
</evidence>
<dbReference type="RefSeq" id="WP_339585080.1">
    <property type="nucleotide sequence ID" value="NZ_JBBHJZ010000001.1"/>
</dbReference>
<dbReference type="InterPro" id="IPR011009">
    <property type="entry name" value="Kinase-like_dom_sf"/>
</dbReference>
<evidence type="ECO:0000256" key="2">
    <source>
        <dbReference type="ARBA" id="ARBA00022741"/>
    </source>
</evidence>
<dbReference type="Gene3D" id="3.60.40.10">
    <property type="entry name" value="PPM-type phosphatase domain"/>
    <property type="match status" value="1"/>
</dbReference>
<dbReference type="EMBL" id="JBBHJZ010000001">
    <property type="protein sequence ID" value="MEJ5975110.1"/>
    <property type="molecule type" value="Genomic_DNA"/>
</dbReference>
<accession>A0ABU8RPY8</accession>
<dbReference type="InterPro" id="IPR036457">
    <property type="entry name" value="PPM-type-like_dom_sf"/>
</dbReference>
<dbReference type="PROSITE" id="PS51746">
    <property type="entry name" value="PPM_2"/>
    <property type="match status" value="1"/>
</dbReference>
<feature type="domain" description="Protein kinase" evidence="5">
    <location>
        <begin position="272"/>
        <end position="572"/>
    </location>
</feature>
<dbReference type="Proteomes" id="UP001361239">
    <property type="component" value="Unassembled WGS sequence"/>
</dbReference>
<dbReference type="SUPFAM" id="SSF56112">
    <property type="entry name" value="Protein kinase-like (PK-like)"/>
    <property type="match status" value="1"/>
</dbReference>
<dbReference type="SMART" id="SM00331">
    <property type="entry name" value="PP2C_SIG"/>
    <property type="match status" value="1"/>
</dbReference>
<name>A0ABU8RPY8_9SPHN</name>
<evidence type="ECO:0000256" key="4">
    <source>
        <dbReference type="ARBA" id="ARBA00022840"/>
    </source>
</evidence>
<keyword evidence="3" id="KW-0418">Kinase</keyword>
<dbReference type="InterPro" id="IPR001932">
    <property type="entry name" value="PPM-type_phosphatase-like_dom"/>
</dbReference>
<sequence length="572" mass="62125">MRDASQADGQLVLAAGFASACGPREENQDFGGVHMGTALERMRQGVIAAVADGVSGGKRGRVAAELAVRALIEGFYAMPDTLGPARAMQAPLAAYNRWLNGMARSDDMENSASTFTALALRGRRAHLVHVGDSRAWRFAGGKLTCLTKDHVRPEPDLRHVLIRALGIEPELRLDHATIELAEHDRLLLTSDGIHGPLSDKRIAAILGQQKSAEATAEELVEAALEAGGRDNATAVLIDVVRLPAPDHEGILAGLSALPAVAPPAPGTSFDGFRIDRVLSEGRYAILLVAEDTEAGGEVVLKFPRPNALSERAIRLAFARELLLAQRVASPFVLAAHPVRPDRQTALYCVQPLLTGETMADRLKRGMPPLKLAVEHAIRLTRAVAALHRLEVVHRDIKPDNVMLTSAKNEDGGGLKLIDLGVARLPRVEDFHGDEIPGTPGFMAPEQFSGNAGDDLTDQFALGVTLYRWLTGHWPFGEQEAFQRPRFGRPTPPSKHRAEIPSWLDDAVLTAIQPDREARFNDVIDLLRALERGGSLEVRQRRPVPLIERNPVRFWQTVSLGLALALALSLILR</sequence>
<dbReference type="InterPro" id="IPR008271">
    <property type="entry name" value="Ser/Thr_kinase_AS"/>
</dbReference>
<dbReference type="Gene3D" id="1.10.510.10">
    <property type="entry name" value="Transferase(Phosphotransferase) domain 1"/>
    <property type="match status" value="1"/>
</dbReference>
<proteinExistence type="predicted"/>
<dbReference type="InterPro" id="IPR000719">
    <property type="entry name" value="Prot_kinase_dom"/>
</dbReference>
<dbReference type="PROSITE" id="PS50011">
    <property type="entry name" value="PROTEIN_KINASE_DOM"/>
    <property type="match status" value="1"/>
</dbReference>
<dbReference type="Pfam" id="PF13672">
    <property type="entry name" value="PP2C_2"/>
    <property type="match status" value="1"/>
</dbReference>
<evidence type="ECO:0000313" key="8">
    <source>
        <dbReference type="Proteomes" id="UP001361239"/>
    </source>
</evidence>
<dbReference type="CDD" id="cd14014">
    <property type="entry name" value="STKc_PknB_like"/>
    <property type="match status" value="1"/>
</dbReference>
<dbReference type="PROSITE" id="PS51257">
    <property type="entry name" value="PROKAR_LIPOPROTEIN"/>
    <property type="match status" value="1"/>
</dbReference>
<dbReference type="SMART" id="SM00220">
    <property type="entry name" value="S_TKc"/>
    <property type="match status" value="1"/>
</dbReference>
<dbReference type="SMART" id="SM00332">
    <property type="entry name" value="PP2Cc"/>
    <property type="match status" value="1"/>
</dbReference>
<evidence type="ECO:0000256" key="3">
    <source>
        <dbReference type="ARBA" id="ARBA00022777"/>
    </source>
</evidence>
<dbReference type="PROSITE" id="PS00108">
    <property type="entry name" value="PROTEIN_KINASE_ST"/>
    <property type="match status" value="1"/>
</dbReference>
<gene>
    <name evidence="7" type="ORF">WG901_00555</name>
</gene>
<evidence type="ECO:0000259" key="5">
    <source>
        <dbReference type="PROSITE" id="PS50011"/>
    </source>
</evidence>
<keyword evidence="2" id="KW-0547">Nucleotide-binding</keyword>
<keyword evidence="1" id="KW-0808">Transferase</keyword>
<evidence type="ECO:0000259" key="6">
    <source>
        <dbReference type="PROSITE" id="PS51746"/>
    </source>
</evidence>
<keyword evidence="8" id="KW-1185">Reference proteome</keyword>
<dbReference type="CDD" id="cd00143">
    <property type="entry name" value="PP2Cc"/>
    <property type="match status" value="1"/>
</dbReference>
<comment type="caution">
    <text evidence="7">The sequence shown here is derived from an EMBL/GenBank/DDBJ whole genome shotgun (WGS) entry which is preliminary data.</text>
</comment>
<dbReference type="PANTHER" id="PTHR43289">
    <property type="entry name" value="MITOGEN-ACTIVATED PROTEIN KINASE KINASE KINASE 20-RELATED"/>
    <property type="match status" value="1"/>
</dbReference>
<evidence type="ECO:0000313" key="7">
    <source>
        <dbReference type="EMBL" id="MEJ5975110.1"/>
    </source>
</evidence>
<dbReference type="Gene3D" id="3.30.200.20">
    <property type="entry name" value="Phosphorylase Kinase, domain 1"/>
    <property type="match status" value="1"/>
</dbReference>
<organism evidence="7 8">
    <name type="scientific">Novosphingobium anseongense</name>
    <dbReference type="NCBI Taxonomy" id="3133436"/>
    <lineage>
        <taxon>Bacteria</taxon>
        <taxon>Pseudomonadati</taxon>
        <taxon>Pseudomonadota</taxon>
        <taxon>Alphaproteobacteria</taxon>
        <taxon>Sphingomonadales</taxon>
        <taxon>Sphingomonadaceae</taxon>
        <taxon>Novosphingobium</taxon>
    </lineage>
</organism>